<accession>A0A142IRC7</accession>
<reference evidence="6 8" key="2">
    <citation type="submission" date="2018-09" db="EMBL/GenBank/DDBJ databases">
        <title>Metagenome Assembled Genomes from an Advanced Water Purification Facility.</title>
        <authorList>
            <person name="Stamps B.W."/>
            <person name="Spear J.R."/>
        </authorList>
    </citation>
    <scope>NUCLEOTIDE SEQUENCE [LARGE SCALE GENOMIC DNA]</scope>
    <source>
        <strain evidence="6">Bin_52_1</strain>
    </source>
</reference>
<proteinExistence type="predicted"/>
<dbReference type="EMBL" id="JAODZF010000002">
    <property type="protein sequence ID" value="MDH0141602.1"/>
    <property type="molecule type" value="Genomic_DNA"/>
</dbReference>
<reference evidence="3" key="4">
    <citation type="submission" date="2022-09" db="EMBL/GenBank/DDBJ databases">
        <title>Intensive care unit water sources are persistently colonized with multi-drug resistant bacteria and are the site of extensive horizontal gene transfer of antibiotic resistance genes.</title>
        <authorList>
            <person name="Diorio-Toth L."/>
        </authorList>
    </citation>
    <scope>NUCLEOTIDE SEQUENCE</scope>
    <source>
        <strain evidence="4">GD03990</strain>
        <strain evidence="3">GD04146</strain>
    </source>
</reference>
<dbReference type="EMBL" id="SSFO01000197">
    <property type="protein sequence ID" value="TXI31217.1"/>
    <property type="molecule type" value="Genomic_DNA"/>
</dbReference>
<dbReference type="EMBL" id="BPMT01000003">
    <property type="protein sequence ID" value="GIZ92207.1"/>
    <property type="molecule type" value="Genomic_DNA"/>
</dbReference>
<dbReference type="GeneID" id="42930312"/>
<organism evidence="6 8">
    <name type="scientific">Aquipseudomonas alcaligenes</name>
    <name type="common">Pseudomonas alcaligenes</name>
    <dbReference type="NCBI Taxonomy" id="43263"/>
    <lineage>
        <taxon>Bacteria</taxon>
        <taxon>Pseudomonadati</taxon>
        <taxon>Pseudomonadota</taxon>
        <taxon>Gammaproteobacteria</taxon>
        <taxon>Pseudomonadales</taxon>
        <taxon>Pseudomonadaceae</taxon>
        <taxon>Aquipseudomonas</taxon>
    </lineage>
</organism>
<dbReference type="Proteomes" id="UP000887228">
    <property type="component" value="Unassembled WGS sequence"/>
</dbReference>
<dbReference type="Proteomes" id="UP001158730">
    <property type="component" value="Unassembled WGS sequence"/>
</dbReference>
<evidence type="ECO:0000313" key="6">
    <source>
        <dbReference type="EMBL" id="TXI31217.1"/>
    </source>
</evidence>
<dbReference type="KEGG" id="palc:A0T30_10980"/>
<dbReference type="Proteomes" id="UP000185841">
    <property type="component" value="Unassembled WGS sequence"/>
</dbReference>
<sequence length="88" mass="9777">MNTSLRVNEALLIAGRAFQPFQCVAWQPQDGTGVITLAVIDRTNRRLGQAQLDSRTYADPAQLADALTQSREQLSRDGYALDPWSMPE</sequence>
<name>A0A142IRC7_AQUAC</name>
<gene>
    <name evidence="6" type="ORF">E6Q69_11955</name>
    <name evidence="1" type="ORF">KAM435_11930</name>
    <name evidence="2" type="ORF">KAM436_11750</name>
    <name evidence="4" type="ORF">N5C05_00910</name>
    <name evidence="3" type="ORF">N7380_04675</name>
    <name evidence="5" type="ORF">SAMN05878282_10416</name>
</gene>
<evidence type="ECO:0000313" key="4">
    <source>
        <dbReference type="EMBL" id="MDH1053313.1"/>
    </source>
</evidence>
<evidence type="ECO:0000313" key="5">
    <source>
        <dbReference type="EMBL" id="SIQ41976.1"/>
    </source>
</evidence>
<evidence type="ECO:0000313" key="1">
    <source>
        <dbReference type="EMBL" id="GIZ87866.1"/>
    </source>
</evidence>
<dbReference type="EMBL" id="JAOBYN010000001">
    <property type="protein sequence ID" value="MDH1053313.1"/>
    <property type="molecule type" value="Genomic_DNA"/>
</dbReference>
<reference evidence="1 9" key="3">
    <citation type="submission" date="2021-07" db="EMBL/GenBank/DDBJ databases">
        <title>Whole genome sequencing of carbapenem-resistant Pseudomonas spp. isolated in Japan.</title>
        <authorList>
            <person name="Suzuki M."/>
            <person name="Maehana S."/>
            <person name="Kitasato H."/>
        </authorList>
    </citation>
    <scope>NUCLEOTIDE SEQUENCE</scope>
    <source>
        <strain evidence="1">KAM435</strain>
        <strain evidence="2 9">KAM436</strain>
    </source>
</reference>
<evidence type="ECO:0000313" key="7">
    <source>
        <dbReference type="Proteomes" id="UP000185841"/>
    </source>
</evidence>
<dbReference type="Proteomes" id="UP000887212">
    <property type="component" value="Unassembled WGS sequence"/>
</dbReference>
<dbReference type="EMBL" id="BPMS01000003">
    <property type="protein sequence ID" value="GIZ87866.1"/>
    <property type="molecule type" value="Genomic_DNA"/>
</dbReference>
<dbReference type="Proteomes" id="UP001158058">
    <property type="component" value="Unassembled WGS sequence"/>
</dbReference>
<dbReference type="AlphaFoldDB" id="A0A142IRC7"/>
<evidence type="ECO:0000313" key="9">
    <source>
        <dbReference type="Proteomes" id="UP000887228"/>
    </source>
</evidence>
<evidence type="ECO:0000313" key="8">
    <source>
        <dbReference type="Proteomes" id="UP000321110"/>
    </source>
</evidence>
<dbReference type="RefSeq" id="WP_021699508.1">
    <property type="nucleotide sequence ID" value="NZ_AP024354.1"/>
</dbReference>
<evidence type="ECO:0000313" key="3">
    <source>
        <dbReference type="EMBL" id="MDH0141602.1"/>
    </source>
</evidence>
<reference evidence="5 7" key="1">
    <citation type="submission" date="2017-01" db="EMBL/GenBank/DDBJ databases">
        <authorList>
            <person name="Mah S.A."/>
            <person name="Swanson W.J."/>
            <person name="Moy G.W."/>
            <person name="Vacquier V.D."/>
        </authorList>
    </citation>
    <scope>NUCLEOTIDE SEQUENCE [LARGE SCALE GENOMIC DNA]</scope>
    <source>
        <strain evidence="5 7">RU36E</strain>
    </source>
</reference>
<protein>
    <submittedName>
        <fullName evidence="6">Uncharacterized protein</fullName>
    </submittedName>
</protein>
<dbReference type="Proteomes" id="UP000321110">
    <property type="component" value="Unassembled WGS sequence"/>
</dbReference>
<dbReference type="EMBL" id="FTMP01000004">
    <property type="protein sequence ID" value="SIQ41976.1"/>
    <property type="molecule type" value="Genomic_DNA"/>
</dbReference>
<evidence type="ECO:0000313" key="2">
    <source>
        <dbReference type="EMBL" id="GIZ92207.1"/>
    </source>
</evidence>